<evidence type="ECO:0000256" key="1">
    <source>
        <dbReference type="SAM" id="MobiDB-lite"/>
    </source>
</evidence>
<comment type="caution">
    <text evidence="2">The sequence shown here is derived from an EMBL/GenBank/DDBJ whole genome shotgun (WGS) entry which is preliminary data.</text>
</comment>
<protein>
    <submittedName>
        <fullName evidence="2">Uncharacterized protein</fullName>
    </submittedName>
</protein>
<sequence length="296" mass="31889">VACLGCWRARRRCGRRRLRPRRHGRVPRGRRRRPLRRAAGGHSAGAAAGAGHDDGAQAGGEPRVAHPSRLVRAARGRAARERLGPQGRCLAPRAASRGRAGGPLRVGGGPAPPGRAAHQGAVQRPPVGSGPHLGSLPRRVARRPPAAAPAPARRQGPLAAAGADQSTARRAAARLRGGPPRPGARRRPRRACAGRNAGGRWGRRGAAAAAAAGRARRCRPRSARRRHWWIARRPRRTECLSERSARWRRWWIARRPLRTEDARGFPKRGRAACPPARTCGTAASWRRCNIDSGITA</sequence>
<name>A0ABN9TZG7_9DINO</name>
<proteinExistence type="predicted"/>
<feature type="compositionally biased region" description="Gly residues" evidence="1">
    <location>
        <begin position="99"/>
        <end position="109"/>
    </location>
</feature>
<gene>
    <name evidence="2" type="ORF">PCOR1329_LOCUS43639</name>
</gene>
<dbReference type="EMBL" id="CAUYUJ010015245">
    <property type="protein sequence ID" value="CAK0851495.1"/>
    <property type="molecule type" value="Genomic_DNA"/>
</dbReference>
<keyword evidence="3" id="KW-1185">Reference proteome</keyword>
<feature type="compositionally biased region" description="Low complexity" evidence="1">
    <location>
        <begin position="37"/>
        <end position="50"/>
    </location>
</feature>
<accession>A0ABN9TZG7</accession>
<evidence type="ECO:0000313" key="2">
    <source>
        <dbReference type="EMBL" id="CAK0851495.1"/>
    </source>
</evidence>
<feature type="non-terminal residue" evidence="2">
    <location>
        <position position="1"/>
    </location>
</feature>
<feature type="compositionally biased region" description="Low complexity" evidence="1">
    <location>
        <begin position="143"/>
        <end position="178"/>
    </location>
</feature>
<reference evidence="2" key="1">
    <citation type="submission" date="2023-10" db="EMBL/GenBank/DDBJ databases">
        <authorList>
            <person name="Chen Y."/>
            <person name="Shah S."/>
            <person name="Dougan E. K."/>
            <person name="Thang M."/>
            <person name="Chan C."/>
        </authorList>
    </citation>
    <scope>NUCLEOTIDE SEQUENCE [LARGE SCALE GENOMIC DNA]</scope>
</reference>
<feature type="compositionally biased region" description="Basic residues" evidence="1">
    <location>
        <begin position="18"/>
        <end position="36"/>
    </location>
</feature>
<dbReference type="Proteomes" id="UP001189429">
    <property type="component" value="Unassembled WGS sequence"/>
</dbReference>
<organism evidence="2 3">
    <name type="scientific">Prorocentrum cordatum</name>
    <dbReference type="NCBI Taxonomy" id="2364126"/>
    <lineage>
        <taxon>Eukaryota</taxon>
        <taxon>Sar</taxon>
        <taxon>Alveolata</taxon>
        <taxon>Dinophyceae</taxon>
        <taxon>Prorocentrales</taxon>
        <taxon>Prorocentraceae</taxon>
        <taxon>Prorocentrum</taxon>
    </lineage>
</organism>
<feature type="compositionally biased region" description="Basic residues" evidence="1">
    <location>
        <begin position="183"/>
        <end position="192"/>
    </location>
</feature>
<feature type="region of interest" description="Disordered" evidence="1">
    <location>
        <begin position="18"/>
        <end position="204"/>
    </location>
</feature>
<evidence type="ECO:0000313" key="3">
    <source>
        <dbReference type="Proteomes" id="UP001189429"/>
    </source>
</evidence>